<comment type="subcellular location">
    <subcellularLocation>
        <location evidence="1">Cell outer membrane</location>
    </subcellularLocation>
</comment>
<accession>A0A9X3J6D5</accession>
<evidence type="ECO:0000256" key="3">
    <source>
        <dbReference type="ARBA" id="ARBA00023237"/>
    </source>
</evidence>
<dbReference type="EMBL" id="JAPOHD010000022">
    <property type="protein sequence ID" value="MCY1720852.1"/>
    <property type="molecule type" value="Genomic_DNA"/>
</dbReference>
<dbReference type="Gene3D" id="2.40.170.20">
    <property type="entry name" value="TonB-dependent receptor, beta-barrel domain"/>
    <property type="match status" value="1"/>
</dbReference>
<dbReference type="GO" id="GO:0009279">
    <property type="term" value="C:cell outer membrane"/>
    <property type="evidence" value="ECO:0007669"/>
    <property type="project" value="UniProtKB-SubCell"/>
</dbReference>
<gene>
    <name evidence="5" type="ORF">OU798_10885</name>
</gene>
<dbReference type="SUPFAM" id="SSF56935">
    <property type="entry name" value="Porins"/>
    <property type="match status" value="1"/>
</dbReference>
<sequence>MFKQIKYIFLVIFVASVSLAQAQRDTLTQEVEVTKAYKPIISDANKLNSMPSIEETEHQKPTFNYNINSTPVFSTFSVNPLKAATIETKKSAGSKGYGLVRAGLGNYYKPYGEVFFNNLNSKNSVFGIHAKHLSSFGNIKLEGGDKVDAPFMKNEVDLFVKYMFQNSVLSVNLDFKNDGFNYYGYPLDAVPEFLLADDQNINYFGTQQAFNKGGFNIGLKNPTAEMDDATFGFNFDYHYFGTKTNQREHFARFTFDVQQPFQIGVGLLEAGIQFNNASEIIPRGDSVVGSKNLSWFFVKPAWYLGDETANIKVGVNAWFSNGNSENTKAKFTPNVKASWSPVREIITLYAGMDGNYISNHYTKIAYENPFVNPDHDVKNSFEKIRFYGGFDGKFSKKTNFKVSAEYSIIDEQPFYYLNERYYLDPAYNPAPLAVDNTFAILYDNMNRLKLNAEIFHASSDKIDLLASVNYYSYQLDEQTEAWNMPTWDANLSIGYKVSEQLSLSADIFLIGQRRALIIEEVNPFITTFAPQTPTYKSNNLDTAFDLNVKGNYQITSKFSVFAQLNNFGFQKYQRWFGYPVQSFNFLAGVSYAF</sequence>
<organism evidence="5 6">
    <name type="scientific">Draconibacterium aestuarii</name>
    <dbReference type="NCBI Taxonomy" id="2998507"/>
    <lineage>
        <taxon>Bacteria</taxon>
        <taxon>Pseudomonadati</taxon>
        <taxon>Bacteroidota</taxon>
        <taxon>Bacteroidia</taxon>
        <taxon>Marinilabiliales</taxon>
        <taxon>Prolixibacteraceae</taxon>
        <taxon>Draconibacterium</taxon>
    </lineage>
</organism>
<keyword evidence="2" id="KW-0472">Membrane</keyword>
<dbReference type="Proteomes" id="UP001145087">
    <property type="component" value="Unassembled WGS sequence"/>
</dbReference>
<comment type="caution">
    <text evidence="5">The sequence shown here is derived from an EMBL/GenBank/DDBJ whole genome shotgun (WGS) entry which is preliminary data.</text>
</comment>
<dbReference type="RefSeq" id="WP_343333185.1">
    <property type="nucleotide sequence ID" value="NZ_JAPOHD010000022.1"/>
</dbReference>
<evidence type="ECO:0000256" key="4">
    <source>
        <dbReference type="SAM" id="SignalP"/>
    </source>
</evidence>
<proteinExistence type="predicted"/>
<keyword evidence="6" id="KW-1185">Reference proteome</keyword>
<evidence type="ECO:0000313" key="5">
    <source>
        <dbReference type="EMBL" id="MCY1720852.1"/>
    </source>
</evidence>
<dbReference type="InterPro" id="IPR036942">
    <property type="entry name" value="Beta-barrel_TonB_sf"/>
</dbReference>
<feature type="signal peptide" evidence="4">
    <location>
        <begin position="1"/>
        <end position="22"/>
    </location>
</feature>
<evidence type="ECO:0000256" key="2">
    <source>
        <dbReference type="ARBA" id="ARBA00023136"/>
    </source>
</evidence>
<keyword evidence="4" id="KW-0732">Signal</keyword>
<dbReference type="AlphaFoldDB" id="A0A9X3J6D5"/>
<evidence type="ECO:0000256" key="1">
    <source>
        <dbReference type="ARBA" id="ARBA00004442"/>
    </source>
</evidence>
<feature type="chain" id="PRO_5040956159" description="TonB-dependent receptor" evidence="4">
    <location>
        <begin position="23"/>
        <end position="593"/>
    </location>
</feature>
<protein>
    <recommendedName>
        <fullName evidence="7">TonB-dependent receptor</fullName>
    </recommendedName>
</protein>
<evidence type="ECO:0008006" key="7">
    <source>
        <dbReference type="Google" id="ProtNLM"/>
    </source>
</evidence>
<name>A0A9X3J6D5_9BACT</name>
<reference evidence="5" key="1">
    <citation type="submission" date="2022-11" db="EMBL/GenBank/DDBJ databases">
        <title>Marilongibacter aestuarii gen. nov., sp. nov., isolated from tidal flat sediment.</title>
        <authorList>
            <person name="Jiayan W."/>
        </authorList>
    </citation>
    <scope>NUCLEOTIDE SEQUENCE</scope>
    <source>
        <strain evidence="5">Z1-6</strain>
    </source>
</reference>
<keyword evidence="3" id="KW-0998">Cell outer membrane</keyword>
<evidence type="ECO:0000313" key="6">
    <source>
        <dbReference type="Proteomes" id="UP001145087"/>
    </source>
</evidence>